<comment type="caution">
    <text evidence="2">The sequence shown here is derived from an EMBL/GenBank/DDBJ whole genome shotgun (WGS) entry which is preliminary data.</text>
</comment>
<proteinExistence type="predicted"/>
<gene>
    <name evidence="2" type="ORF">N44_00392</name>
</gene>
<dbReference type="Proteomes" id="UP000030321">
    <property type="component" value="Unassembled WGS sequence"/>
</dbReference>
<sequence>MLQVVPVISDQLPVIGRRSSVGGRQKAKGRRQKAGDYFYLFSPHPTPPMSGGLGGHTPHPTPHTRRRVPLNRC</sequence>
<evidence type="ECO:0000313" key="3">
    <source>
        <dbReference type="Proteomes" id="UP000030321"/>
    </source>
</evidence>
<dbReference type="AlphaFoldDB" id="A0A0A1VR64"/>
<evidence type="ECO:0000256" key="1">
    <source>
        <dbReference type="SAM" id="MobiDB-lite"/>
    </source>
</evidence>
<reference evidence="3" key="1">
    <citation type="journal article" date="2015" name="Genome">
        <title>Whole Genome Sequence of the Non-Microcystin-Producing Microcystis aeruginosa Strain NIES-44.</title>
        <authorList>
            <person name="Okano K."/>
            <person name="Miyata N."/>
            <person name="Ozaki Y."/>
        </authorList>
    </citation>
    <scope>NUCLEOTIDE SEQUENCE [LARGE SCALE GENOMIC DNA]</scope>
    <source>
        <strain evidence="3">NIES-44</strain>
    </source>
</reference>
<name>A0A0A1VR64_MICAE</name>
<accession>A0A0A1VR64</accession>
<protein>
    <submittedName>
        <fullName evidence="2">Uncharacterized protein</fullName>
    </submittedName>
</protein>
<dbReference type="EMBL" id="BBPA01000019">
    <property type="protein sequence ID" value="GAL92104.1"/>
    <property type="molecule type" value="Genomic_DNA"/>
</dbReference>
<feature type="compositionally biased region" description="Basic residues" evidence="1">
    <location>
        <begin position="62"/>
        <end position="73"/>
    </location>
</feature>
<organism evidence="2 3">
    <name type="scientific">Microcystis aeruginosa NIES-44</name>
    <dbReference type="NCBI Taxonomy" id="449439"/>
    <lineage>
        <taxon>Bacteria</taxon>
        <taxon>Bacillati</taxon>
        <taxon>Cyanobacteriota</taxon>
        <taxon>Cyanophyceae</taxon>
        <taxon>Oscillatoriophycideae</taxon>
        <taxon>Chroococcales</taxon>
        <taxon>Microcystaceae</taxon>
        <taxon>Microcystis</taxon>
    </lineage>
</organism>
<feature type="region of interest" description="Disordered" evidence="1">
    <location>
        <begin position="42"/>
        <end position="73"/>
    </location>
</feature>
<evidence type="ECO:0000313" key="2">
    <source>
        <dbReference type="EMBL" id="GAL92104.1"/>
    </source>
</evidence>